<reference evidence="1 2" key="1">
    <citation type="submission" date="2019-12" db="EMBL/GenBank/DDBJ databases">
        <title>Shewanella insulae sp. nov., isolated from a tidal flat.</title>
        <authorList>
            <person name="Yoon J.-H."/>
        </authorList>
    </citation>
    <scope>NUCLEOTIDE SEQUENCE [LARGE SCALE GENOMIC DNA]</scope>
    <source>
        <strain evidence="1 2">JBTF-M18</strain>
    </source>
</reference>
<dbReference type="RefSeq" id="WP_160797863.1">
    <property type="nucleotide sequence ID" value="NZ_WRPA01000015.1"/>
</dbReference>
<name>A0A6L7I114_9GAMM</name>
<organism evidence="1 2">
    <name type="scientific">Shewanella insulae</name>
    <dbReference type="NCBI Taxonomy" id="2681496"/>
    <lineage>
        <taxon>Bacteria</taxon>
        <taxon>Pseudomonadati</taxon>
        <taxon>Pseudomonadota</taxon>
        <taxon>Gammaproteobacteria</taxon>
        <taxon>Alteromonadales</taxon>
        <taxon>Shewanellaceae</taxon>
        <taxon>Shewanella</taxon>
    </lineage>
</organism>
<evidence type="ECO:0000313" key="1">
    <source>
        <dbReference type="EMBL" id="MXR70103.1"/>
    </source>
</evidence>
<dbReference type="Proteomes" id="UP000474778">
    <property type="component" value="Unassembled WGS sequence"/>
</dbReference>
<sequence length="104" mass="11601">MTIHWPLLLKAANDKQLMLLDSQEDWLAERDHLKAEALTLIDSQGISYHCQGGVILASGKQIPLSEVVLWVSDYACQNGHFCSAKIGADSLAQLFEMVRYLEAQ</sequence>
<dbReference type="InterPro" id="IPR025284">
    <property type="entry name" value="DUF4144"/>
</dbReference>
<gene>
    <name evidence="1" type="ORF">GNT65_15670</name>
</gene>
<protein>
    <submittedName>
        <fullName evidence="1">Uncharacterized protein</fullName>
    </submittedName>
</protein>
<comment type="caution">
    <text evidence="1">The sequence shown here is derived from an EMBL/GenBank/DDBJ whole genome shotgun (WGS) entry which is preliminary data.</text>
</comment>
<accession>A0A6L7I114</accession>
<dbReference type="Gene3D" id="2.40.10.320">
    <property type="entry name" value="Uncharacterised protein PF13642 yp_926445, N-terminal domain"/>
    <property type="match status" value="1"/>
</dbReference>
<proteinExistence type="predicted"/>
<evidence type="ECO:0000313" key="2">
    <source>
        <dbReference type="Proteomes" id="UP000474778"/>
    </source>
</evidence>
<keyword evidence="2" id="KW-1185">Reference proteome</keyword>
<dbReference type="EMBL" id="WRPA01000015">
    <property type="protein sequence ID" value="MXR70103.1"/>
    <property type="molecule type" value="Genomic_DNA"/>
</dbReference>
<dbReference type="Pfam" id="PF13642">
    <property type="entry name" value="DUF4144"/>
    <property type="match status" value="1"/>
</dbReference>
<dbReference type="AlphaFoldDB" id="A0A6L7I114"/>